<comment type="caution">
    <text evidence="4">The sequence shown here is derived from an EMBL/GenBank/DDBJ whole genome shotgun (WGS) entry which is preliminary data.</text>
</comment>
<dbReference type="PANTHER" id="PTHR43308">
    <property type="entry name" value="OUTER MEMBRANE PROTEIN ALPHA-RELATED"/>
    <property type="match status" value="1"/>
</dbReference>
<feature type="domain" description="SLH" evidence="3">
    <location>
        <begin position="157"/>
        <end position="218"/>
    </location>
</feature>
<name>A0A2V3A480_9BACI</name>
<evidence type="ECO:0000259" key="3">
    <source>
        <dbReference type="PROSITE" id="PS51272"/>
    </source>
</evidence>
<evidence type="ECO:0000256" key="1">
    <source>
        <dbReference type="ARBA" id="ARBA00022729"/>
    </source>
</evidence>
<protein>
    <submittedName>
        <fullName evidence="4">S-layer family protein</fullName>
    </submittedName>
</protein>
<evidence type="ECO:0000313" key="5">
    <source>
        <dbReference type="Proteomes" id="UP000247150"/>
    </source>
</evidence>
<dbReference type="InterPro" id="IPR051465">
    <property type="entry name" value="Cell_Envelope_Struct_Comp"/>
</dbReference>
<dbReference type="EMBL" id="QGTW01000002">
    <property type="protein sequence ID" value="PWW31245.1"/>
    <property type="molecule type" value="Genomic_DNA"/>
</dbReference>
<dbReference type="RefSeq" id="WP_110063787.1">
    <property type="nucleotide sequence ID" value="NZ_QGTW01000002.1"/>
</dbReference>
<dbReference type="Pfam" id="PF00395">
    <property type="entry name" value="SLH"/>
    <property type="match status" value="3"/>
</dbReference>
<dbReference type="AlphaFoldDB" id="A0A2V3A480"/>
<sequence>MKAVKLLLVLVFALIPFNSAFAAEKPLDAYFPMDMDIEEHWAYDEMEDLINADIVDGFLNSDNEMYVKPKENITRAQFVKIIVTALGLKSNGAGKTFPDVKTGVWYSEPIQIASSLGIIEGTPDGTFGPNKNITRAEMTKVIVNSFEKTIQFPSSGGKTFTDVSADYWATEFISKAAAAEIVNGYGNEFKPKNLATRAEAMVMIHRALHQEQSNLPADEDIKAFLTDHITRENAIVEAGKFEELAALYEENGTGYYRAEGVELGGAMFPGEGEEVTITIEDENLNLDVLGKADRFVTVEATGMMITVVYKSDGFNMDFTTEMDGIYDLKKDPVSGDWKIYSYYPLFAEEEF</sequence>
<organism evidence="4 5">
    <name type="scientific">Cytobacillus oceanisediminis</name>
    <dbReference type="NCBI Taxonomy" id="665099"/>
    <lineage>
        <taxon>Bacteria</taxon>
        <taxon>Bacillati</taxon>
        <taxon>Bacillota</taxon>
        <taxon>Bacilli</taxon>
        <taxon>Bacillales</taxon>
        <taxon>Bacillaceae</taxon>
        <taxon>Cytobacillus</taxon>
    </lineage>
</organism>
<accession>A0A2V3A480</accession>
<reference evidence="4 5" key="1">
    <citation type="submission" date="2018-05" db="EMBL/GenBank/DDBJ databases">
        <title>Freshwater and sediment microbial communities from various areas in North America, analyzing microbe dynamics in response to fracking.</title>
        <authorList>
            <person name="Lamendella R."/>
        </authorList>
    </citation>
    <scope>NUCLEOTIDE SEQUENCE [LARGE SCALE GENOMIC DNA]</scope>
    <source>
        <strain evidence="4 5">15_TX</strain>
    </source>
</reference>
<feature type="chain" id="PRO_5015849389" evidence="2">
    <location>
        <begin position="23"/>
        <end position="351"/>
    </location>
</feature>
<dbReference type="Proteomes" id="UP000247150">
    <property type="component" value="Unassembled WGS sequence"/>
</dbReference>
<dbReference type="InterPro" id="IPR001119">
    <property type="entry name" value="SLH_dom"/>
</dbReference>
<evidence type="ECO:0000256" key="2">
    <source>
        <dbReference type="SAM" id="SignalP"/>
    </source>
</evidence>
<gene>
    <name evidence="4" type="ORF">DFO73_102240</name>
</gene>
<feature type="domain" description="SLH" evidence="3">
    <location>
        <begin position="29"/>
        <end position="92"/>
    </location>
</feature>
<keyword evidence="1 2" id="KW-0732">Signal</keyword>
<feature type="signal peptide" evidence="2">
    <location>
        <begin position="1"/>
        <end position="22"/>
    </location>
</feature>
<dbReference type="OrthoDB" id="174569at2"/>
<feature type="domain" description="SLH" evidence="3">
    <location>
        <begin position="93"/>
        <end position="156"/>
    </location>
</feature>
<dbReference type="PROSITE" id="PS51272">
    <property type="entry name" value="SLH"/>
    <property type="match status" value="3"/>
</dbReference>
<proteinExistence type="predicted"/>
<evidence type="ECO:0000313" key="4">
    <source>
        <dbReference type="EMBL" id="PWW31245.1"/>
    </source>
</evidence>